<keyword evidence="4" id="KW-1185">Reference proteome</keyword>
<dbReference type="PROSITE" id="PS00941">
    <property type="entry name" value="CARBOXYLESTERASE_B_2"/>
    <property type="match status" value="1"/>
</dbReference>
<sequence>MFSFFFLLFAFVAFVQDTGVLSAPLSRRRSVGPIVDLSYGSFQGFSSLNSTESFLGIPFAQPPVGDLRFRQPVPPMNFSSVQQATNFGNACPQQIQLAPNSTLPNSPALEGAPETIAQLMPASNTTQSEDCLYLNVIRPANTTADANLPVVVWIYGGAFETGDASAYDGVPVVARSQILGSEVIYVSFNYRLNGFGFLAGAEVQQEGVANLGLYDQRLALEWVQENIAAFGGDPSRVIAWGQSAGAISIWLQMTAFDGELNGLFSGAVTQSGFASPMDSLGVNQPIYNQMVEYTNCTNPVGNSTLDCLRAAPYESLISAVNKVPPLLSYQSLATSFGPVLDGVMFKRTPRQALEAGLYAKIPIIAGNVDDEGTLFSLLNVNVTTDQQFIDYVQSNYIPLANETQMQGIGELYTSDPIEGSPFRTGDNNTLTPQYKRIAAFQGDYYFQVPRRFSLAMTSATQKVWSYLYRAQKYSGLGAFHESDLQEFYELTPDCDFVGTDALVNFAYNLDPNVPAGGYEGSPSPPSRLSSITWPLYNSTANGSLLTFEADNVLNITQDDYRLEGMLYLSNLQGDLGL</sequence>
<organism evidence="3 4">
    <name type="scientific">Paxillus rubicundulus Ve08.2h10</name>
    <dbReference type="NCBI Taxonomy" id="930991"/>
    <lineage>
        <taxon>Eukaryota</taxon>
        <taxon>Fungi</taxon>
        <taxon>Dikarya</taxon>
        <taxon>Basidiomycota</taxon>
        <taxon>Agaricomycotina</taxon>
        <taxon>Agaricomycetes</taxon>
        <taxon>Agaricomycetidae</taxon>
        <taxon>Boletales</taxon>
        <taxon>Paxilineae</taxon>
        <taxon>Paxillaceae</taxon>
        <taxon>Paxillus</taxon>
    </lineage>
</organism>
<evidence type="ECO:0000313" key="3">
    <source>
        <dbReference type="EMBL" id="KIK95098.1"/>
    </source>
</evidence>
<dbReference type="ESTHER" id="9homo-a0a0d0dqx4">
    <property type="family name" value="Fungal_carboxylesterase_lipase"/>
</dbReference>
<feature type="chain" id="PRO_5002209206" description="Carboxylesterase type B domain-containing protein" evidence="1">
    <location>
        <begin position="23"/>
        <end position="577"/>
    </location>
</feature>
<dbReference type="Proteomes" id="UP000054538">
    <property type="component" value="Unassembled WGS sequence"/>
</dbReference>
<dbReference type="STRING" id="930991.A0A0D0DQX4"/>
<protein>
    <recommendedName>
        <fullName evidence="2">Carboxylesterase type B domain-containing protein</fullName>
    </recommendedName>
</protein>
<dbReference type="InterPro" id="IPR002018">
    <property type="entry name" value="CarbesteraseB"/>
</dbReference>
<dbReference type="EMBL" id="KN825064">
    <property type="protein sequence ID" value="KIK95098.1"/>
    <property type="molecule type" value="Genomic_DNA"/>
</dbReference>
<reference evidence="3 4" key="1">
    <citation type="submission" date="2014-04" db="EMBL/GenBank/DDBJ databases">
        <authorList>
            <consortium name="DOE Joint Genome Institute"/>
            <person name="Kuo A."/>
            <person name="Kohler A."/>
            <person name="Jargeat P."/>
            <person name="Nagy L.G."/>
            <person name="Floudas D."/>
            <person name="Copeland A."/>
            <person name="Barry K.W."/>
            <person name="Cichocki N."/>
            <person name="Veneault-Fourrey C."/>
            <person name="LaButti K."/>
            <person name="Lindquist E.A."/>
            <person name="Lipzen A."/>
            <person name="Lundell T."/>
            <person name="Morin E."/>
            <person name="Murat C."/>
            <person name="Sun H."/>
            <person name="Tunlid A."/>
            <person name="Henrissat B."/>
            <person name="Grigoriev I.V."/>
            <person name="Hibbett D.S."/>
            <person name="Martin F."/>
            <person name="Nordberg H.P."/>
            <person name="Cantor M.N."/>
            <person name="Hua S.X."/>
        </authorList>
    </citation>
    <scope>NUCLEOTIDE SEQUENCE [LARGE SCALE GENOMIC DNA]</scope>
    <source>
        <strain evidence="3 4">Ve08.2h10</strain>
    </source>
</reference>
<evidence type="ECO:0000256" key="1">
    <source>
        <dbReference type="SAM" id="SignalP"/>
    </source>
</evidence>
<dbReference type="InterPro" id="IPR050309">
    <property type="entry name" value="Type-B_Carboxylest/Lipase"/>
</dbReference>
<dbReference type="InterPro" id="IPR019819">
    <property type="entry name" value="Carboxylesterase_B_CS"/>
</dbReference>
<dbReference type="InterPro" id="IPR029058">
    <property type="entry name" value="AB_hydrolase_fold"/>
</dbReference>
<dbReference type="InParanoid" id="A0A0D0DQX4"/>
<evidence type="ECO:0000313" key="4">
    <source>
        <dbReference type="Proteomes" id="UP000054538"/>
    </source>
</evidence>
<dbReference type="HOGENOM" id="CLU_006586_10_6_1"/>
<evidence type="ECO:0000259" key="2">
    <source>
        <dbReference type="Pfam" id="PF00135"/>
    </source>
</evidence>
<gene>
    <name evidence="3" type="ORF">PAXRUDRAFT_408080</name>
</gene>
<accession>A0A0D0DQX4</accession>
<feature type="signal peptide" evidence="1">
    <location>
        <begin position="1"/>
        <end position="22"/>
    </location>
</feature>
<dbReference type="SUPFAM" id="SSF53474">
    <property type="entry name" value="alpha/beta-Hydrolases"/>
    <property type="match status" value="1"/>
</dbReference>
<dbReference type="Pfam" id="PF00135">
    <property type="entry name" value="COesterase"/>
    <property type="match status" value="1"/>
</dbReference>
<name>A0A0D0DQX4_9AGAM</name>
<feature type="domain" description="Carboxylesterase type B" evidence="2">
    <location>
        <begin position="33"/>
        <end position="484"/>
    </location>
</feature>
<dbReference type="AlphaFoldDB" id="A0A0D0DQX4"/>
<dbReference type="Gene3D" id="3.40.50.1820">
    <property type="entry name" value="alpha/beta hydrolase"/>
    <property type="match status" value="1"/>
</dbReference>
<proteinExistence type="predicted"/>
<dbReference type="OrthoDB" id="408631at2759"/>
<keyword evidence="1" id="KW-0732">Signal</keyword>
<dbReference type="PANTHER" id="PTHR11559">
    <property type="entry name" value="CARBOXYLESTERASE"/>
    <property type="match status" value="1"/>
</dbReference>
<reference evidence="4" key="2">
    <citation type="submission" date="2015-01" db="EMBL/GenBank/DDBJ databases">
        <title>Evolutionary Origins and Diversification of the Mycorrhizal Mutualists.</title>
        <authorList>
            <consortium name="DOE Joint Genome Institute"/>
            <consortium name="Mycorrhizal Genomics Consortium"/>
            <person name="Kohler A."/>
            <person name="Kuo A."/>
            <person name="Nagy L.G."/>
            <person name="Floudas D."/>
            <person name="Copeland A."/>
            <person name="Barry K.W."/>
            <person name="Cichocki N."/>
            <person name="Veneault-Fourrey C."/>
            <person name="LaButti K."/>
            <person name="Lindquist E.A."/>
            <person name="Lipzen A."/>
            <person name="Lundell T."/>
            <person name="Morin E."/>
            <person name="Murat C."/>
            <person name="Riley R."/>
            <person name="Ohm R."/>
            <person name="Sun H."/>
            <person name="Tunlid A."/>
            <person name="Henrissat B."/>
            <person name="Grigoriev I.V."/>
            <person name="Hibbett D.S."/>
            <person name="Martin F."/>
        </authorList>
    </citation>
    <scope>NUCLEOTIDE SEQUENCE [LARGE SCALE GENOMIC DNA]</scope>
    <source>
        <strain evidence="4">Ve08.2h10</strain>
    </source>
</reference>